<evidence type="ECO:0000313" key="3">
    <source>
        <dbReference type="Proteomes" id="UP001259803"/>
    </source>
</evidence>
<dbReference type="InterPro" id="IPR005303">
    <property type="entry name" value="MOCOS_middle"/>
</dbReference>
<dbReference type="PROSITE" id="PS51340">
    <property type="entry name" value="MOSC"/>
    <property type="match status" value="1"/>
</dbReference>
<dbReference type="Gene3D" id="2.40.33.20">
    <property type="entry name" value="PK beta-barrel domain-like"/>
    <property type="match status" value="1"/>
</dbReference>
<dbReference type="RefSeq" id="WP_311341566.1">
    <property type="nucleotide sequence ID" value="NZ_JAVRHS010000014.1"/>
</dbReference>
<accession>A0ABU2ZKS7</accession>
<comment type="caution">
    <text evidence="2">The sequence shown here is derived from an EMBL/GenBank/DDBJ whole genome shotgun (WGS) entry which is preliminary data.</text>
</comment>
<gene>
    <name evidence="2" type="ORF">RM533_12515</name>
</gene>
<keyword evidence="3" id="KW-1185">Reference proteome</keyword>
<feature type="domain" description="MOSC" evidence="1">
    <location>
        <begin position="123"/>
        <end position="291"/>
    </location>
</feature>
<dbReference type="EMBL" id="JAVRHS010000014">
    <property type="protein sequence ID" value="MDT0576991.1"/>
    <property type="molecule type" value="Genomic_DNA"/>
</dbReference>
<organism evidence="2 3">
    <name type="scientific">Croceicoccus esteveae</name>
    <dbReference type="NCBI Taxonomy" id="3075597"/>
    <lineage>
        <taxon>Bacteria</taxon>
        <taxon>Pseudomonadati</taxon>
        <taxon>Pseudomonadota</taxon>
        <taxon>Alphaproteobacteria</taxon>
        <taxon>Sphingomonadales</taxon>
        <taxon>Erythrobacteraceae</taxon>
        <taxon>Croceicoccus</taxon>
    </lineage>
</organism>
<name>A0ABU2ZKS7_9SPHN</name>
<protein>
    <submittedName>
        <fullName evidence="2">MOSC domain-containing protein</fullName>
    </submittedName>
</protein>
<dbReference type="SUPFAM" id="SSF50800">
    <property type="entry name" value="PK beta-barrel domain-like"/>
    <property type="match status" value="1"/>
</dbReference>
<dbReference type="SUPFAM" id="SSF141673">
    <property type="entry name" value="MOSC N-terminal domain-like"/>
    <property type="match status" value="1"/>
</dbReference>
<dbReference type="InterPro" id="IPR011037">
    <property type="entry name" value="Pyrv_Knase-like_insert_dom_sf"/>
</dbReference>
<dbReference type="Pfam" id="PF03476">
    <property type="entry name" value="MOSC_N"/>
    <property type="match status" value="1"/>
</dbReference>
<sequence>MNTELPELSVAQIWRYPVKSMGGERLEQAEVGRRGLVWDRGWAVRDEKIGVTRSARYIPRLLLCSARYLPGTSAGTVPHVEITLPDGSLVGSDDPGVHQRLSTAIGREVTLVSTGSLSGEAMSRQAPYETGDFETEMRMIFGLKDDEPLPDMQAMMKDVSRSDVFMQTFHDSFSINVLTTSSIRHLQNHVPSANLDVQRFRSNIIVDDGGECDFERELEWIGKRIAAGPAIFDVVAGCARCTIIAAAQQGGIARDLTITRTVVREMKQVMGIYCNVHQDGIIRTGDAVTVLNDDAAGA</sequence>
<dbReference type="InterPro" id="IPR005302">
    <property type="entry name" value="MoCF_Sase_C"/>
</dbReference>
<reference evidence="2 3" key="1">
    <citation type="submission" date="2023-09" db="EMBL/GenBank/DDBJ databases">
        <authorList>
            <person name="Rey-Velasco X."/>
        </authorList>
    </citation>
    <scope>NUCLEOTIDE SEQUENCE [LARGE SCALE GENOMIC DNA]</scope>
    <source>
        <strain evidence="2 3">F390</strain>
    </source>
</reference>
<evidence type="ECO:0000313" key="2">
    <source>
        <dbReference type="EMBL" id="MDT0576991.1"/>
    </source>
</evidence>
<dbReference type="Pfam" id="PF03473">
    <property type="entry name" value="MOSC"/>
    <property type="match status" value="1"/>
</dbReference>
<dbReference type="Proteomes" id="UP001259803">
    <property type="component" value="Unassembled WGS sequence"/>
</dbReference>
<proteinExistence type="predicted"/>
<evidence type="ECO:0000259" key="1">
    <source>
        <dbReference type="PROSITE" id="PS51340"/>
    </source>
</evidence>